<evidence type="ECO:0000256" key="1">
    <source>
        <dbReference type="ARBA" id="ARBA00004196"/>
    </source>
</evidence>
<dbReference type="EMBL" id="JBHLZY010000005">
    <property type="protein sequence ID" value="MFB9768701.1"/>
    <property type="molecule type" value="Genomic_DNA"/>
</dbReference>
<evidence type="ECO:0000313" key="7">
    <source>
        <dbReference type="Proteomes" id="UP001589691"/>
    </source>
</evidence>
<dbReference type="InterPro" id="IPR050492">
    <property type="entry name" value="Bact_metal-bind_prot9"/>
</dbReference>
<evidence type="ECO:0000256" key="2">
    <source>
        <dbReference type="ARBA" id="ARBA00022448"/>
    </source>
</evidence>
<keyword evidence="2 5" id="KW-0813">Transport</keyword>
<dbReference type="InterPro" id="IPR006128">
    <property type="entry name" value="Lipoprotein_PsaA-like"/>
</dbReference>
<proteinExistence type="inferred from homology"/>
<comment type="caution">
    <text evidence="6">The sequence shown here is derived from an EMBL/GenBank/DDBJ whole genome shotgun (WGS) entry which is preliminary data.</text>
</comment>
<dbReference type="Pfam" id="PF01297">
    <property type="entry name" value="ZnuA"/>
    <property type="match status" value="1"/>
</dbReference>
<organism evidence="6 7">
    <name type="scientific">Lactiplantibacillus modestisalitolerans</name>
    <dbReference type="NCBI Taxonomy" id="1457219"/>
    <lineage>
        <taxon>Bacteria</taxon>
        <taxon>Bacillati</taxon>
        <taxon>Bacillota</taxon>
        <taxon>Bacilli</taxon>
        <taxon>Lactobacillales</taxon>
        <taxon>Lactobacillaceae</taxon>
        <taxon>Lactiplantibacillus</taxon>
    </lineage>
</organism>
<dbReference type="PRINTS" id="PR00690">
    <property type="entry name" value="ADHESNFAMILY"/>
</dbReference>
<dbReference type="Gene3D" id="3.40.50.1980">
    <property type="entry name" value="Nitrogenase molybdenum iron protein domain"/>
    <property type="match status" value="2"/>
</dbReference>
<sequence length="282" mass="30965">MGCQKQQSAGNDKLQVVSTTNFYGEVAKAVGGEHVQVKSVITQPSVDPHDYEPTTAIAKQVGQADVVVANGLGYDHWMNKLVKSTNQATFVRVGEDVLGKKTGANAHLWYRPKTMQQTATYLAKTFAKQQPENAATFKANAKRYVAKLKPVTQELTAIKQRVAKLPTKQVYVSEPVFDYSLTAVGLTVANANFERAVEKGTDPAPKVIQQMQTGIANHKVALFVQNKQVSDPIVKTMVKRAQQANVPVLDVTETMPAKTSYQSWMLQQYKQLNQLLASTAAK</sequence>
<comment type="similarity">
    <text evidence="5">Belongs to the bacterial solute-binding protein 9 family.</text>
</comment>
<name>A0ABV5WT26_9LACO</name>
<dbReference type="Proteomes" id="UP001589691">
    <property type="component" value="Unassembled WGS sequence"/>
</dbReference>
<evidence type="ECO:0000256" key="4">
    <source>
        <dbReference type="ARBA" id="ARBA00022729"/>
    </source>
</evidence>
<protein>
    <submittedName>
        <fullName evidence="6">Metal ABC transporter solute-binding protein, Zn/Mn family</fullName>
    </submittedName>
</protein>
<dbReference type="RefSeq" id="WP_137642326.1">
    <property type="nucleotide sequence ID" value="NZ_BJEA01000007.1"/>
</dbReference>
<accession>A0ABV5WT26</accession>
<dbReference type="InterPro" id="IPR006127">
    <property type="entry name" value="ZnuA-like"/>
</dbReference>
<dbReference type="PANTHER" id="PTHR42953">
    <property type="entry name" value="HIGH-AFFINITY ZINC UPTAKE SYSTEM PROTEIN ZNUA-RELATED"/>
    <property type="match status" value="1"/>
</dbReference>
<keyword evidence="7" id="KW-1185">Reference proteome</keyword>
<dbReference type="SUPFAM" id="SSF53807">
    <property type="entry name" value="Helical backbone' metal receptor"/>
    <property type="match status" value="1"/>
</dbReference>
<evidence type="ECO:0000256" key="5">
    <source>
        <dbReference type="RuleBase" id="RU003512"/>
    </source>
</evidence>
<reference evidence="6 7" key="1">
    <citation type="submission" date="2024-09" db="EMBL/GenBank/DDBJ databases">
        <authorList>
            <person name="Sun Q."/>
            <person name="Mori K."/>
        </authorList>
    </citation>
    <scope>NUCLEOTIDE SEQUENCE [LARGE SCALE GENOMIC DNA]</scope>
    <source>
        <strain evidence="6 7">TBRC 4576</strain>
    </source>
</reference>
<dbReference type="PANTHER" id="PTHR42953:SF1">
    <property type="entry name" value="METAL-BINDING PROTEIN HI_0362-RELATED"/>
    <property type="match status" value="1"/>
</dbReference>
<evidence type="ECO:0000256" key="3">
    <source>
        <dbReference type="ARBA" id="ARBA00022723"/>
    </source>
</evidence>
<comment type="subcellular location">
    <subcellularLocation>
        <location evidence="1">Cell envelope</location>
    </subcellularLocation>
</comment>
<keyword evidence="4" id="KW-0732">Signal</keyword>
<gene>
    <name evidence="6" type="ORF">ACFFLI_02290</name>
</gene>
<evidence type="ECO:0000313" key="6">
    <source>
        <dbReference type="EMBL" id="MFB9768701.1"/>
    </source>
</evidence>
<keyword evidence="3" id="KW-0479">Metal-binding</keyword>